<accession>A0A381QDF6</accession>
<dbReference type="InterPro" id="IPR036465">
    <property type="entry name" value="vWFA_dom_sf"/>
</dbReference>
<reference evidence="3" key="1">
    <citation type="submission" date="2018-05" db="EMBL/GenBank/DDBJ databases">
        <authorList>
            <person name="Lanie J.A."/>
            <person name="Ng W.-L."/>
            <person name="Kazmierczak K.M."/>
            <person name="Andrzejewski T.M."/>
            <person name="Davidsen T.M."/>
            <person name="Wayne K.J."/>
            <person name="Tettelin H."/>
            <person name="Glass J.I."/>
            <person name="Rusch D."/>
            <person name="Podicherti R."/>
            <person name="Tsui H.-C.T."/>
            <person name="Winkler M.E."/>
        </authorList>
    </citation>
    <scope>NUCLEOTIDE SEQUENCE</scope>
</reference>
<protein>
    <recommendedName>
        <fullName evidence="2">VWFA domain-containing protein</fullName>
    </recommendedName>
</protein>
<feature type="domain" description="VWFA" evidence="2">
    <location>
        <begin position="852"/>
        <end position="1075"/>
    </location>
</feature>
<gene>
    <name evidence="3" type="ORF">METZ01_LOCUS30205</name>
</gene>
<dbReference type="PANTHER" id="PTHR41248">
    <property type="entry name" value="NORD PROTEIN"/>
    <property type="match status" value="1"/>
</dbReference>
<dbReference type="PANTHER" id="PTHR41248:SF1">
    <property type="entry name" value="NORD PROTEIN"/>
    <property type="match status" value="1"/>
</dbReference>
<dbReference type="InterPro" id="IPR051928">
    <property type="entry name" value="NorD/CobT"/>
</dbReference>
<proteinExistence type="predicted"/>
<dbReference type="PROSITE" id="PS50234">
    <property type="entry name" value="VWFA"/>
    <property type="match status" value="1"/>
</dbReference>
<evidence type="ECO:0000256" key="1">
    <source>
        <dbReference type="SAM" id="MobiDB-lite"/>
    </source>
</evidence>
<dbReference type="InterPro" id="IPR002035">
    <property type="entry name" value="VWF_A"/>
</dbReference>
<dbReference type="AlphaFoldDB" id="A0A381QDF6"/>
<evidence type="ECO:0000313" key="3">
    <source>
        <dbReference type="EMBL" id="SUZ77351.1"/>
    </source>
</evidence>
<dbReference type="SMART" id="SM00327">
    <property type="entry name" value="VWA"/>
    <property type="match status" value="1"/>
</dbReference>
<name>A0A381QDF6_9ZZZZ</name>
<sequence>MPDALSDEQASDWLKRGIGIAGQTVRSWEAAAHFFQVSPNVISSMPYSYFVRWMECGATLCEESPTLAAAYFEASPATMSKLRSRHIESWAGLGDGLYKGTWKSSTLACRFFAESSTLLESLSFQQLENFANFLDALSHRSYDLSSECLTLGEQIFPLVGDDKDAFLSLATTLVDTGWREVKSFFEAGAKALPKIHPEERMRFLKLAESLVNNGGTNIPGTMLDISQSLSLLEEDHHYIVLGFAETLLDEEPLAMPEFIKSAPIVLEKLTILQLGRWYQEGVNTLSQNKDGGLAFFKIESSHSEAVIETLSSGIELDRIKPVMEMYCRALAGAEVKLSPTDALVEKNIGWVSNESPTTEGSTVFVPTLVDRYGTKEENYAWFKVVSTHQVAHLEFGSFIFEFERPSGLFENLRLDLEARRIETLRENQNNGPAFGEDVADSDSPGNELSESHTGLERAWLTDMQRFFDLFEDRKLSLDIFTVVEDGRLDARVKNEYPGIKSSYTQVQSDSHENRPDIKELPAREAMVEFMVRLSLQQYEGVLAPSKYNKEASQVAQIARRVLVPDATVEDTAEATLRIYAIISAIPNEEIPPDDWSDMDFDEEDDEDYVDPEDMENLLQQIGMGMEMELRPEGEEEYESIQEVEYRGDFKPELAQLMTELRMQQQDEMGQAQGEPLTQEQLQELLENSAELDLQATQGEIQESSGMFADNIMKEAGANMPQSPDDSQGPFVHVDEEGGELEPPEPETFVYDEWDFRAEDYKPRWCVVRQKMMQEGEPAYFGATLNEYSTLVTRIRRQFEMMVPEMFRKERKLIDGEDIDIDDVIENMVDIKTGSSPDEKFYWRRNKVQRDVAVAFLLDTSASTAEAIDEGKNKQDDWDAPDDPVEYMVWLRTRRGEQMRRSYKRIIDMEKESMVLLINALEAIGDTYGIYGFSGYGRENVEFYTVKDLHENFSEKVKRRIDRIAPLHATRMGPAIRHATYKLDNTDARTKILFLISDGRPQDRGYSREGVEKEYAVHDTKKALDEAKMQGINSFCLTVDKNGHDYLKTMCSDMGYEILDDINDLPERLLVLYRRLTM</sequence>
<evidence type="ECO:0000259" key="2">
    <source>
        <dbReference type="PROSITE" id="PS50234"/>
    </source>
</evidence>
<organism evidence="3">
    <name type="scientific">marine metagenome</name>
    <dbReference type="NCBI Taxonomy" id="408172"/>
    <lineage>
        <taxon>unclassified sequences</taxon>
        <taxon>metagenomes</taxon>
        <taxon>ecological metagenomes</taxon>
    </lineage>
</organism>
<feature type="region of interest" description="Disordered" evidence="1">
    <location>
        <begin position="427"/>
        <end position="452"/>
    </location>
</feature>
<dbReference type="EMBL" id="UINC01001313">
    <property type="protein sequence ID" value="SUZ77351.1"/>
    <property type="molecule type" value="Genomic_DNA"/>
</dbReference>
<dbReference type="SUPFAM" id="SSF53300">
    <property type="entry name" value="vWA-like"/>
    <property type="match status" value="1"/>
</dbReference>
<dbReference type="Gene3D" id="3.40.50.410">
    <property type="entry name" value="von Willebrand factor, type A domain"/>
    <property type="match status" value="1"/>
</dbReference>
<dbReference type="Pfam" id="PF00092">
    <property type="entry name" value="VWA"/>
    <property type="match status" value="1"/>
</dbReference>